<sequence length="303" mass="33427">MGKRIPDPSGGMRMTECVIFGGLLLDKYFEIEELPERGQDGFINGEFECVGGCSVNMAVTFDNLGGKAHIVSYIGKDQTGQSIMKYMKEHHLSTRYVREREGTTGYCMVFLEPDGERTFLTKTGMELNFSKEILSDELKGIRYAAVTGYFLLNDQTEHIVQVLEAFHRDGGYILFDPSPLVGSIDQELLRRMIRISDMVTPNTSEIGVVREWLTGDQVVILKRGELGGTVYEGNHSFDYLPLVVDTVDTTGAGDSFAAGALFGIAEGKTLAESVRLGSLTSAITVGINGPHGFWKLEDKLKEL</sequence>
<dbReference type="SUPFAM" id="SSF53613">
    <property type="entry name" value="Ribokinase-like"/>
    <property type="match status" value="1"/>
</dbReference>
<dbReference type="EMBL" id="CP035281">
    <property type="protein sequence ID" value="QAT42566.1"/>
    <property type="molecule type" value="Genomic_DNA"/>
</dbReference>
<dbReference type="InterPro" id="IPR011611">
    <property type="entry name" value="PfkB_dom"/>
</dbReference>
<evidence type="ECO:0000259" key="3">
    <source>
        <dbReference type="Pfam" id="PF00294"/>
    </source>
</evidence>
<dbReference type="GO" id="GO:0016301">
    <property type="term" value="F:kinase activity"/>
    <property type="evidence" value="ECO:0007669"/>
    <property type="project" value="UniProtKB-KW"/>
</dbReference>
<dbReference type="PANTHER" id="PTHR10584:SF166">
    <property type="entry name" value="RIBOKINASE"/>
    <property type="match status" value="1"/>
</dbReference>
<accession>A0A410PUL8</accession>
<reference evidence="4 5" key="1">
    <citation type="submission" date="2019-01" db="EMBL/GenBank/DDBJ databases">
        <title>Draft genomes of a novel of Aminipila strains.</title>
        <authorList>
            <person name="Ma S."/>
        </authorList>
    </citation>
    <scope>NUCLEOTIDE SEQUENCE [LARGE SCALE GENOMIC DNA]</scope>
    <source>
        <strain evidence="5">JN-39</strain>
    </source>
</reference>
<keyword evidence="5" id="KW-1185">Reference proteome</keyword>
<organism evidence="4 5">
    <name type="scientific">Aminipila luticellarii</name>
    <dbReference type="NCBI Taxonomy" id="2507160"/>
    <lineage>
        <taxon>Bacteria</taxon>
        <taxon>Bacillati</taxon>
        <taxon>Bacillota</taxon>
        <taxon>Clostridia</taxon>
        <taxon>Peptostreptococcales</taxon>
        <taxon>Anaerovoracaceae</taxon>
        <taxon>Aminipila</taxon>
    </lineage>
</organism>
<dbReference type="OrthoDB" id="9775849at2"/>
<feature type="domain" description="Carbohydrate kinase PfkB" evidence="3">
    <location>
        <begin position="50"/>
        <end position="286"/>
    </location>
</feature>
<evidence type="ECO:0000313" key="4">
    <source>
        <dbReference type="EMBL" id="QAT42566.1"/>
    </source>
</evidence>
<dbReference type="Proteomes" id="UP000287601">
    <property type="component" value="Chromosome"/>
</dbReference>
<protein>
    <submittedName>
        <fullName evidence="4">Carbohydrate kinase family protein</fullName>
    </submittedName>
</protein>
<dbReference type="InterPro" id="IPR002173">
    <property type="entry name" value="Carboh/pur_kinase_PfkB_CS"/>
</dbReference>
<dbReference type="InterPro" id="IPR029056">
    <property type="entry name" value="Ribokinase-like"/>
</dbReference>
<gene>
    <name evidence="4" type="ORF">EQM06_04645</name>
</gene>
<evidence type="ECO:0000256" key="2">
    <source>
        <dbReference type="ARBA" id="ARBA00022777"/>
    </source>
</evidence>
<dbReference type="Pfam" id="PF00294">
    <property type="entry name" value="PfkB"/>
    <property type="match status" value="1"/>
</dbReference>
<keyword evidence="1" id="KW-0808">Transferase</keyword>
<dbReference type="Gene3D" id="3.40.1190.20">
    <property type="match status" value="1"/>
</dbReference>
<dbReference type="KEGG" id="amij:EQM06_04645"/>
<name>A0A410PUL8_9FIRM</name>
<dbReference type="PANTHER" id="PTHR10584">
    <property type="entry name" value="SUGAR KINASE"/>
    <property type="match status" value="1"/>
</dbReference>
<keyword evidence="2 4" id="KW-0418">Kinase</keyword>
<evidence type="ECO:0000256" key="1">
    <source>
        <dbReference type="ARBA" id="ARBA00022679"/>
    </source>
</evidence>
<evidence type="ECO:0000313" key="5">
    <source>
        <dbReference type="Proteomes" id="UP000287601"/>
    </source>
</evidence>
<dbReference type="PROSITE" id="PS00584">
    <property type="entry name" value="PFKB_KINASES_2"/>
    <property type="match status" value="1"/>
</dbReference>
<dbReference type="AlphaFoldDB" id="A0A410PUL8"/>
<proteinExistence type="predicted"/>